<feature type="region of interest" description="Disordered" evidence="1">
    <location>
        <begin position="532"/>
        <end position="565"/>
    </location>
</feature>
<name>A0A6A6HKN5_VIRVR</name>
<feature type="region of interest" description="Disordered" evidence="1">
    <location>
        <begin position="57"/>
        <end position="79"/>
    </location>
</feature>
<gene>
    <name evidence="2" type="ORF">EV356DRAFT_309209</name>
</gene>
<keyword evidence="3" id="KW-1185">Reference proteome</keyword>
<accession>A0A6A6HKN5</accession>
<evidence type="ECO:0000313" key="3">
    <source>
        <dbReference type="Proteomes" id="UP000800092"/>
    </source>
</evidence>
<feature type="compositionally biased region" description="Basic and acidic residues" evidence="1">
    <location>
        <begin position="63"/>
        <end position="79"/>
    </location>
</feature>
<proteinExistence type="predicted"/>
<feature type="region of interest" description="Disordered" evidence="1">
    <location>
        <begin position="1"/>
        <end position="29"/>
    </location>
</feature>
<dbReference type="PANTHER" id="PTHR37540:SF5">
    <property type="entry name" value="TRANSCRIPTION FACTOR DOMAIN-CONTAINING PROTEIN"/>
    <property type="match status" value="1"/>
</dbReference>
<evidence type="ECO:0008006" key="4">
    <source>
        <dbReference type="Google" id="ProtNLM"/>
    </source>
</evidence>
<dbReference type="PANTHER" id="PTHR37540">
    <property type="entry name" value="TRANSCRIPTION FACTOR (ACR-2), PUTATIVE-RELATED-RELATED"/>
    <property type="match status" value="1"/>
</dbReference>
<feature type="compositionally biased region" description="Polar residues" evidence="1">
    <location>
        <begin position="19"/>
        <end position="29"/>
    </location>
</feature>
<evidence type="ECO:0000256" key="1">
    <source>
        <dbReference type="SAM" id="MobiDB-lite"/>
    </source>
</evidence>
<sequence>MSTSVTSLGPEKLDKQLESKMSTHTTVTPTHQPRQLCFVTTNGPDFVKDADVRKRIRSQAARESSRPVREAGARKRMADKNKAQVGIYWPEPQLINNRGGRLPPSPVSLIKYEKQYNIKANGDVSRPKKRQSCTGCPFCVYLKMVTDRSPFSLLGGDLDPFLTLPASSHHRISTARLLYYANTTQRSYRTWIGLIDVTPICYRKYASSYMISGPQSLVFVDRLSVLVISLVSSLHMDLMRGSHPESLATTTTITDVMAMVNEIMVDPLSQACDLNILVITSLLCCEIILANRPRLELHINGLAQMMHQRGRLKAFIGMGHHWALARIAIASTLFACFLYEIEVPAIYSNFSAVETSIYELHPLIDLESPLFSSANGYMHLAPGKMRSRSTFDILDDMHRLTRKVLDISGDRMSSRQIMSANMRAMGKEAERALKTLESLPSAAEPDSTVVGDWVYESVRLAALIYATALLYRIPLSAIASHLHDRRTGMKGRKLTRNLSQACCKTGGPVEWRFMPGVFLWVTLVGAAAAQPGSNEISRSPARDDADDEGFCEGASTSESDSDSDMDWIEEDTITRRWLTMNATGYINLECTEHVSALNLTLAAMIKVRSFLSMSEALLV</sequence>
<dbReference type="AlphaFoldDB" id="A0A6A6HKN5"/>
<evidence type="ECO:0000313" key="2">
    <source>
        <dbReference type="EMBL" id="KAF2238442.1"/>
    </source>
</evidence>
<dbReference type="EMBL" id="ML991776">
    <property type="protein sequence ID" value="KAF2238442.1"/>
    <property type="molecule type" value="Genomic_DNA"/>
</dbReference>
<reference evidence="2" key="1">
    <citation type="journal article" date="2020" name="Stud. Mycol.">
        <title>101 Dothideomycetes genomes: a test case for predicting lifestyles and emergence of pathogens.</title>
        <authorList>
            <person name="Haridas S."/>
            <person name="Albert R."/>
            <person name="Binder M."/>
            <person name="Bloem J."/>
            <person name="Labutti K."/>
            <person name="Salamov A."/>
            <person name="Andreopoulos B."/>
            <person name="Baker S."/>
            <person name="Barry K."/>
            <person name="Bills G."/>
            <person name="Bluhm B."/>
            <person name="Cannon C."/>
            <person name="Castanera R."/>
            <person name="Culley D."/>
            <person name="Daum C."/>
            <person name="Ezra D."/>
            <person name="Gonzalez J."/>
            <person name="Henrissat B."/>
            <person name="Kuo A."/>
            <person name="Liang C."/>
            <person name="Lipzen A."/>
            <person name="Lutzoni F."/>
            <person name="Magnuson J."/>
            <person name="Mondo S."/>
            <person name="Nolan M."/>
            <person name="Ohm R."/>
            <person name="Pangilinan J."/>
            <person name="Park H.-J."/>
            <person name="Ramirez L."/>
            <person name="Alfaro M."/>
            <person name="Sun H."/>
            <person name="Tritt A."/>
            <person name="Yoshinaga Y."/>
            <person name="Zwiers L.-H."/>
            <person name="Turgeon B."/>
            <person name="Goodwin S."/>
            <person name="Spatafora J."/>
            <person name="Crous P."/>
            <person name="Grigoriev I."/>
        </authorList>
    </citation>
    <scope>NUCLEOTIDE SEQUENCE</scope>
    <source>
        <strain evidence="2">Tuck. ex Michener</strain>
    </source>
</reference>
<dbReference type="OrthoDB" id="415825at2759"/>
<organism evidence="2 3">
    <name type="scientific">Viridothelium virens</name>
    <name type="common">Speckled blister lichen</name>
    <name type="synonym">Trypethelium virens</name>
    <dbReference type="NCBI Taxonomy" id="1048519"/>
    <lineage>
        <taxon>Eukaryota</taxon>
        <taxon>Fungi</taxon>
        <taxon>Dikarya</taxon>
        <taxon>Ascomycota</taxon>
        <taxon>Pezizomycotina</taxon>
        <taxon>Dothideomycetes</taxon>
        <taxon>Dothideomycetes incertae sedis</taxon>
        <taxon>Trypetheliales</taxon>
        <taxon>Trypetheliaceae</taxon>
        <taxon>Viridothelium</taxon>
    </lineage>
</organism>
<protein>
    <recommendedName>
        <fullName evidence="4">Transcription factor domain-containing protein</fullName>
    </recommendedName>
</protein>
<dbReference type="Proteomes" id="UP000800092">
    <property type="component" value="Unassembled WGS sequence"/>
</dbReference>